<keyword evidence="2" id="KW-1185">Reference proteome</keyword>
<reference evidence="1" key="1">
    <citation type="submission" date="2023-03" db="EMBL/GenBank/DDBJ databases">
        <title>Actinorhabdospora filicis NBRC 111898.</title>
        <authorList>
            <person name="Ichikawa N."/>
            <person name="Sato H."/>
            <person name="Tonouchi N."/>
        </authorList>
    </citation>
    <scope>NUCLEOTIDE SEQUENCE</scope>
    <source>
        <strain evidence="1">NBRC 111898</strain>
    </source>
</reference>
<dbReference type="Proteomes" id="UP001165079">
    <property type="component" value="Unassembled WGS sequence"/>
</dbReference>
<sequence length="115" mass="12716">MEQTNEDLAAFWPCPPWCADDHGVRGSDPVGRAVHGGRRTRWEAAHDTHEEYVEVRPARLGPLEAVILTVVDDRDHARVHLDVPAAERVRRMLGEAVATLAPVTRATAGHLRPTC</sequence>
<protein>
    <submittedName>
        <fullName evidence="1">Uncharacterized protein</fullName>
    </submittedName>
</protein>
<proteinExistence type="predicted"/>
<dbReference type="EMBL" id="BSTX01000001">
    <property type="protein sequence ID" value="GLZ76374.1"/>
    <property type="molecule type" value="Genomic_DNA"/>
</dbReference>
<gene>
    <name evidence="1" type="ORF">Afil01_11810</name>
</gene>
<accession>A0A9W6SIX6</accession>
<organism evidence="1 2">
    <name type="scientific">Actinorhabdospora filicis</name>
    <dbReference type="NCBI Taxonomy" id="1785913"/>
    <lineage>
        <taxon>Bacteria</taxon>
        <taxon>Bacillati</taxon>
        <taxon>Actinomycetota</taxon>
        <taxon>Actinomycetes</taxon>
        <taxon>Micromonosporales</taxon>
        <taxon>Micromonosporaceae</taxon>
        <taxon>Actinorhabdospora</taxon>
    </lineage>
</organism>
<dbReference type="RefSeq" id="WP_285661554.1">
    <property type="nucleotide sequence ID" value="NZ_BSTX01000001.1"/>
</dbReference>
<evidence type="ECO:0000313" key="1">
    <source>
        <dbReference type="EMBL" id="GLZ76374.1"/>
    </source>
</evidence>
<evidence type="ECO:0000313" key="2">
    <source>
        <dbReference type="Proteomes" id="UP001165079"/>
    </source>
</evidence>
<comment type="caution">
    <text evidence="1">The sequence shown here is derived from an EMBL/GenBank/DDBJ whole genome shotgun (WGS) entry which is preliminary data.</text>
</comment>
<name>A0A9W6SIX6_9ACTN</name>
<dbReference type="AlphaFoldDB" id="A0A9W6SIX6"/>